<gene>
    <name evidence="1" type="ORF">ACFSCS_12775</name>
</gene>
<keyword evidence="2" id="KW-1185">Reference proteome</keyword>
<evidence type="ECO:0000313" key="1">
    <source>
        <dbReference type="EMBL" id="MFD1891046.1"/>
    </source>
</evidence>
<comment type="caution">
    <text evidence="1">The sequence shown here is derived from an EMBL/GenBank/DDBJ whole genome shotgun (WGS) entry which is preliminary data.</text>
</comment>
<protein>
    <submittedName>
        <fullName evidence="1">Uncharacterized protein</fullName>
    </submittedName>
</protein>
<dbReference type="EMBL" id="JBHUFZ010000028">
    <property type="protein sequence ID" value="MFD1891046.1"/>
    <property type="molecule type" value="Genomic_DNA"/>
</dbReference>
<evidence type="ECO:0000313" key="2">
    <source>
        <dbReference type="Proteomes" id="UP001597326"/>
    </source>
</evidence>
<dbReference type="Proteomes" id="UP001597326">
    <property type="component" value="Unassembled WGS sequence"/>
</dbReference>
<proteinExistence type="predicted"/>
<organism evidence="1 2">
    <name type="scientific">Luteococcus peritonei</name>
    <dbReference type="NCBI Taxonomy" id="88874"/>
    <lineage>
        <taxon>Bacteria</taxon>
        <taxon>Bacillati</taxon>
        <taxon>Actinomycetota</taxon>
        <taxon>Actinomycetes</taxon>
        <taxon>Propionibacteriales</taxon>
        <taxon>Propionibacteriaceae</taxon>
        <taxon>Luteococcus</taxon>
    </lineage>
</organism>
<accession>A0ABW4RXU0</accession>
<reference evidence="2" key="1">
    <citation type="journal article" date="2019" name="Int. J. Syst. Evol. Microbiol.">
        <title>The Global Catalogue of Microorganisms (GCM) 10K type strain sequencing project: providing services to taxonomists for standard genome sequencing and annotation.</title>
        <authorList>
            <consortium name="The Broad Institute Genomics Platform"/>
            <consortium name="The Broad Institute Genome Sequencing Center for Infectious Disease"/>
            <person name="Wu L."/>
            <person name="Ma J."/>
        </authorList>
    </citation>
    <scope>NUCLEOTIDE SEQUENCE [LARGE SCALE GENOMIC DNA]</scope>
    <source>
        <strain evidence="2">CAIM 431</strain>
    </source>
</reference>
<name>A0ABW4RXU0_9ACTN</name>
<sequence>MDQLIFVESTLPLDENRLRPRYLDLVVNGASLRSSVGEDLLRWTSTPLQSGWDLESGVGWLASLSLGLQASLPAGRVELYVCRGCGDLGCGALTVHIERRGQVVRWSQFGWEDDLTDEPHTAIESPLEFTFQAAAYDETLSVVGQRILASRRRSAPSGRLWWREPGFVAIDL</sequence>
<dbReference type="RefSeq" id="WP_343874272.1">
    <property type="nucleotide sequence ID" value="NZ_BAAAIX010000026.1"/>
</dbReference>